<reference evidence="1 2" key="1">
    <citation type="submission" date="2018-05" db="EMBL/GenBank/DDBJ databases">
        <title>Genomic Encyclopedia of Type Strains, Phase IV (KMG-IV): sequencing the most valuable type-strain genomes for metagenomic binning, comparative biology and taxonomic classification.</title>
        <authorList>
            <person name="Goeker M."/>
        </authorList>
    </citation>
    <scope>NUCLEOTIDE SEQUENCE [LARGE SCALE GENOMIC DNA]</scope>
    <source>
        <strain evidence="1 2">DSM 103371</strain>
    </source>
</reference>
<dbReference type="EMBL" id="QGGV01000003">
    <property type="protein sequence ID" value="PWK57125.1"/>
    <property type="molecule type" value="Genomic_DNA"/>
</dbReference>
<accession>A0A316GA94</accession>
<organism evidence="1 2">
    <name type="scientific">Silicimonas algicola</name>
    <dbReference type="NCBI Taxonomy" id="1826607"/>
    <lineage>
        <taxon>Bacteria</taxon>
        <taxon>Pseudomonadati</taxon>
        <taxon>Pseudomonadota</taxon>
        <taxon>Alphaproteobacteria</taxon>
        <taxon>Rhodobacterales</taxon>
        <taxon>Paracoccaceae</taxon>
    </lineage>
</organism>
<evidence type="ECO:0008006" key="3">
    <source>
        <dbReference type="Google" id="ProtNLM"/>
    </source>
</evidence>
<comment type="caution">
    <text evidence="1">The sequence shown here is derived from an EMBL/GenBank/DDBJ whole genome shotgun (WGS) entry which is preliminary data.</text>
</comment>
<dbReference type="RefSeq" id="WP_109758872.1">
    <property type="nucleotide sequence ID" value="NZ_CP034588.1"/>
</dbReference>
<evidence type="ECO:0000313" key="1">
    <source>
        <dbReference type="EMBL" id="PWK57125.1"/>
    </source>
</evidence>
<keyword evidence="2" id="KW-1185">Reference proteome</keyword>
<protein>
    <recommendedName>
        <fullName evidence="3">SnoaL-like protein</fullName>
    </recommendedName>
</protein>
<evidence type="ECO:0000313" key="2">
    <source>
        <dbReference type="Proteomes" id="UP000245390"/>
    </source>
</evidence>
<dbReference type="SUPFAM" id="SSF54427">
    <property type="entry name" value="NTF2-like"/>
    <property type="match status" value="1"/>
</dbReference>
<dbReference type="AlphaFoldDB" id="A0A316GA94"/>
<proteinExistence type="predicted"/>
<dbReference type="InterPro" id="IPR032710">
    <property type="entry name" value="NTF2-like_dom_sf"/>
</dbReference>
<sequence>METAVRTLFDRYEAFFNRSLAGDFDPDEVDRLYASEFIGASPAGVMTGKNDESLRKAMLDGYEAYRTMGTKHMRLRGLRITPVDEHHCVAHAAWTATYARDDLPETAIDFDVHYLVQTLNGEPKVFGWMAGDEQALLKGHGIL</sequence>
<gene>
    <name evidence="1" type="ORF">C8D95_103363</name>
</gene>
<dbReference type="Gene3D" id="3.10.450.50">
    <property type="match status" value="1"/>
</dbReference>
<dbReference type="Proteomes" id="UP000245390">
    <property type="component" value="Unassembled WGS sequence"/>
</dbReference>
<dbReference type="KEGG" id="salo:EF888_10025"/>
<name>A0A316GA94_9RHOB</name>
<dbReference type="OrthoDB" id="667202at2"/>